<sequence length="1222" mass="133513">MLTRNRNRSFSKALQQGTAMTLISMMAFSGTAMAQDAIVSSSQAGAPVAAAADEDIQEVVVVGARAAQQSSNDRKKRAKTAMDSIVADDVGAFPDKNLNEAISRVAGVALQRDEFGEGSGIDIRGNTAEQTRVELDGMGVSNASFALSGTQNARGADMVALPSDLIKSVDVIKGSTADMTEGSLGGGVKIQTRTGLDFKKPYLSLRVGARRNSLGEQWKPDYNLVASRKFLNDRLGVVLSLTGSNYQNNSSSQGTSANNTGYLGRLDFDGSAEKTFEFNPSTVGGTGVGATLSPDTLLANSSFTPRQIVERSASAQTKAACSTAFPLLTTGTAAVKNQRVYELQTCLNQWNDLEPNLVRSYDNTQLDERFSADIRFDYKISDNFTVFAKYNKSTREVDRQYRWRSLQGGQETPINPGNIYTTAGNPNGVWNIAAGSPYQQRVVSPTAAGKYFLYDGVGIYNNNPAIGNVVGIDPSSVKVDENHFVTEYVLTDASSNITQSWEPFDTTNTFAQFGGNYNSGPLKIDFMVGKSEADYKRFNISTNRSFNYGAARFFVQPSGLWSHEILGNYDETNPANYVQLNSQAAITTAVAPTYEVPAGVPVTTVAQRPLVSNSFALNFDAWIGESTETTAKIDVTYNLEDKLPFFSAIKIGLSQRNPQGKAWSRPGGRTISNAVGTYLNTNGTVNPNYIPAVVLPSTLMRGSFRACQPTATSIESCNYGYVPATNMFNALTGVTTYTPAEMQALIAATISQPDSNFFNGYEGAENMENWQGIDVEKLVSLVPSAQNYNFDCMKSCVASDGKVYDQFFQGYDEKITAAYYMAEFEQPLPLGMELIGNFGLRAVETEATGQGAFTLQSVRTTAAFDPLNPTAAAGIVTTSYTQQVEFTRTTRDYLPTYNVGVWVVPDQVVVRYYKGKTISRPGVNFMLPAGTCTVDERRELDVIGFDGDNSCSVRVGNPELKPYTAWDQNLSVEWYPNRDTMLSLATHKLDVLIGNVVGTSATGKLFAGSDYVDPVTGQALADLEFTYPTYENAPGIERTGWEFTSKTAFTFLPWYFRYTGADFNYSKLESKGATNIINPNTGEVMPPQRESDYFANLSLWYDDGKTNARITYQARGEYFICIESCGSNGRNNYPSEIGFDARPAPYQPGNAVWQDETKYVDAKITHKFRPNVEFYVEGRNLTKQGTTTSNGADRTFADGTPTVHNLNYGGRTFSFGVTYRMQ</sequence>
<reference evidence="6" key="1">
    <citation type="journal article" date="2014" name="Int. J. Syst. Evol. Microbiol.">
        <title>Complete genome sequence of Corynebacterium casei LMG S-19264T (=DSM 44701T), isolated from a smear-ripened cheese.</title>
        <authorList>
            <consortium name="US DOE Joint Genome Institute (JGI-PGF)"/>
            <person name="Walter F."/>
            <person name="Albersmeier A."/>
            <person name="Kalinowski J."/>
            <person name="Ruckert C."/>
        </authorList>
    </citation>
    <scope>NUCLEOTIDE SEQUENCE</scope>
    <source>
        <strain evidence="6">KCTC 32296</strain>
    </source>
</reference>
<comment type="caution">
    <text evidence="6">The sequence shown here is derived from an EMBL/GenBank/DDBJ whole genome shotgun (WGS) entry which is preliminary data.</text>
</comment>
<feature type="signal peptide" evidence="4">
    <location>
        <begin position="1"/>
        <end position="34"/>
    </location>
</feature>
<evidence type="ECO:0000313" key="6">
    <source>
        <dbReference type="EMBL" id="GGZ20914.1"/>
    </source>
</evidence>
<evidence type="ECO:0000256" key="4">
    <source>
        <dbReference type="SAM" id="SignalP"/>
    </source>
</evidence>
<dbReference type="NCBIfam" id="TIGR01782">
    <property type="entry name" value="TonB-Xanth-Caul"/>
    <property type="match status" value="1"/>
</dbReference>
<organism evidence="6 7">
    <name type="scientific">Asticcacaulis endophyticus</name>
    <dbReference type="NCBI Taxonomy" id="1395890"/>
    <lineage>
        <taxon>Bacteria</taxon>
        <taxon>Pseudomonadati</taxon>
        <taxon>Pseudomonadota</taxon>
        <taxon>Alphaproteobacteria</taxon>
        <taxon>Caulobacterales</taxon>
        <taxon>Caulobacteraceae</taxon>
        <taxon>Asticcacaulis</taxon>
    </lineage>
</organism>
<dbReference type="InterPro" id="IPR012910">
    <property type="entry name" value="Plug_dom"/>
</dbReference>
<evidence type="ECO:0000259" key="5">
    <source>
        <dbReference type="Pfam" id="PF07715"/>
    </source>
</evidence>
<dbReference type="Gene3D" id="2.170.130.10">
    <property type="entry name" value="TonB-dependent receptor, plug domain"/>
    <property type="match status" value="1"/>
</dbReference>
<keyword evidence="4" id="KW-0732">Signal</keyword>
<dbReference type="InterPro" id="IPR037066">
    <property type="entry name" value="Plug_dom_sf"/>
</dbReference>
<dbReference type="GO" id="GO:0009279">
    <property type="term" value="C:cell outer membrane"/>
    <property type="evidence" value="ECO:0007669"/>
    <property type="project" value="UniProtKB-SubCell"/>
</dbReference>
<dbReference type="EMBL" id="BMZB01000001">
    <property type="protein sequence ID" value="GGZ20914.1"/>
    <property type="molecule type" value="Genomic_DNA"/>
</dbReference>
<dbReference type="InterPro" id="IPR036942">
    <property type="entry name" value="Beta-barrel_TonB_sf"/>
</dbReference>
<name>A0A918PS65_9CAUL</name>
<feature type="domain" description="TonB-dependent receptor plug" evidence="5">
    <location>
        <begin position="75"/>
        <end position="186"/>
    </location>
</feature>
<comment type="subcellular location">
    <subcellularLocation>
        <location evidence="1">Cell outer membrane</location>
    </subcellularLocation>
</comment>
<evidence type="ECO:0000313" key="7">
    <source>
        <dbReference type="Proteomes" id="UP000662572"/>
    </source>
</evidence>
<proteinExistence type="predicted"/>
<keyword evidence="7" id="KW-1185">Reference proteome</keyword>
<gene>
    <name evidence="6" type="ORF">GCM10011273_01920</name>
</gene>
<reference evidence="6" key="2">
    <citation type="submission" date="2020-09" db="EMBL/GenBank/DDBJ databases">
        <authorList>
            <person name="Sun Q."/>
            <person name="Kim S."/>
        </authorList>
    </citation>
    <scope>NUCLEOTIDE SEQUENCE</scope>
    <source>
        <strain evidence="6">KCTC 32296</strain>
    </source>
</reference>
<dbReference type="Pfam" id="PF07715">
    <property type="entry name" value="Plug"/>
    <property type="match status" value="1"/>
</dbReference>
<keyword evidence="2" id="KW-0472">Membrane</keyword>
<dbReference type="AlphaFoldDB" id="A0A918PS65"/>
<dbReference type="Proteomes" id="UP000662572">
    <property type="component" value="Unassembled WGS sequence"/>
</dbReference>
<evidence type="ECO:0000256" key="3">
    <source>
        <dbReference type="ARBA" id="ARBA00023237"/>
    </source>
</evidence>
<dbReference type="Gene3D" id="2.40.170.20">
    <property type="entry name" value="TonB-dependent receptor, beta-barrel domain"/>
    <property type="match status" value="1"/>
</dbReference>
<protein>
    <recommendedName>
        <fullName evidence="5">TonB-dependent receptor plug domain-containing protein</fullName>
    </recommendedName>
</protein>
<dbReference type="PANTHER" id="PTHR40980">
    <property type="entry name" value="PLUG DOMAIN-CONTAINING PROTEIN"/>
    <property type="match status" value="1"/>
</dbReference>
<dbReference type="PANTHER" id="PTHR40980:SF4">
    <property type="entry name" value="TONB-DEPENDENT RECEPTOR-LIKE BETA-BARREL DOMAIN-CONTAINING PROTEIN"/>
    <property type="match status" value="1"/>
</dbReference>
<accession>A0A918PS65</accession>
<dbReference type="SUPFAM" id="SSF56935">
    <property type="entry name" value="Porins"/>
    <property type="match status" value="1"/>
</dbReference>
<evidence type="ECO:0000256" key="2">
    <source>
        <dbReference type="ARBA" id="ARBA00023136"/>
    </source>
</evidence>
<keyword evidence="3" id="KW-0998">Cell outer membrane</keyword>
<feature type="chain" id="PRO_5037587934" description="TonB-dependent receptor plug domain-containing protein" evidence="4">
    <location>
        <begin position="35"/>
        <end position="1222"/>
    </location>
</feature>
<evidence type="ECO:0000256" key="1">
    <source>
        <dbReference type="ARBA" id="ARBA00004442"/>
    </source>
</evidence>
<dbReference type="InterPro" id="IPR010104">
    <property type="entry name" value="TonB_rcpt_bac"/>
</dbReference>